<dbReference type="SUPFAM" id="SSF58087">
    <property type="entry name" value="Variant surface glycoprotein (N-terminal domain)"/>
    <property type="match status" value="1"/>
</dbReference>
<dbReference type="AlphaFoldDB" id="M4SX44"/>
<evidence type="ECO:0000256" key="1">
    <source>
        <dbReference type="SAM" id="SignalP"/>
    </source>
</evidence>
<proteinExistence type="predicted"/>
<dbReference type="EMBL" id="KC613218">
    <property type="protein sequence ID" value="AGH60649.1"/>
    <property type="molecule type" value="Genomic_DNA"/>
</dbReference>
<name>M4SX44_9TRYP</name>
<reference evidence="2" key="2">
    <citation type="journal article" date="2014" name="Mol. Biochem. Parasitol.">
        <title>Capturing the variant surface glycoprotein repertoire (the VSGnome) of Trypanosoma brucei Lister 427.</title>
        <authorList>
            <person name="Cross G.A."/>
            <person name="Kim H.S."/>
            <person name="Wickstead B."/>
        </authorList>
    </citation>
    <scope>NUCLEOTIDE SEQUENCE</scope>
    <source>
        <strain evidence="2">Lister 427</strain>
    </source>
</reference>
<sequence length="310" mass="32476">MRYKQAAILLMSSSVWLSPGHVTADSDYGTAGDAVKNVCTEAAYFKASSQAATEALQQRIRDIETRRRQSIFWRLAAANTPTGKFQRQLQALAIFADKTAQDAEQALAGAATAVSDYIAIASTWTGALVTAEQAANLEHKSTGKHTKGGSGASATVKLTQHKNTDVCTETELKDTQGKPVSVTLTGMKKLKISTAAAANLEGHSHTLTLKGCNGDEDPNSGCNQNNVFGAAATTNDVIMLHASASSKAFIIAASTPATRVYSGSTGTDIGATTAAPQTFRGGHTYSKAFIPSKTDIEKCVVQSYSCTATS</sequence>
<feature type="chain" id="PRO_5004057791" evidence="1">
    <location>
        <begin position="25"/>
        <end position="310"/>
    </location>
</feature>
<accession>M4SX44</accession>
<reference evidence="2" key="1">
    <citation type="submission" date="2013-02" db="EMBL/GenBank/DDBJ databases">
        <authorList>
            <person name="Cross G.A.M."/>
            <person name="Kim H.-S."/>
            <person name="Wickstead B."/>
        </authorList>
    </citation>
    <scope>NUCLEOTIDE SEQUENCE</scope>
    <source>
        <strain evidence="2">Lister 427</strain>
    </source>
</reference>
<evidence type="ECO:0000313" key="2">
    <source>
        <dbReference type="EMBL" id="AGH60649.1"/>
    </source>
</evidence>
<keyword evidence="1" id="KW-0732">Signal</keyword>
<feature type="signal peptide" evidence="1">
    <location>
        <begin position="1"/>
        <end position="24"/>
    </location>
</feature>
<protein>
    <submittedName>
        <fullName evidence="2">Variant surface glycoprotein 1736</fullName>
    </submittedName>
</protein>
<organism evidence="2">
    <name type="scientific">Trypanosoma brucei</name>
    <dbReference type="NCBI Taxonomy" id="5691"/>
    <lineage>
        <taxon>Eukaryota</taxon>
        <taxon>Discoba</taxon>
        <taxon>Euglenozoa</taxon>
        <taxon>Kinetoplastea</taxon>
        <taxon>Metakinetoplastina</taxon>
        <taxon>Trypanosomatida</taxon>
        <taxon>Trypanosomatidae</taxon>
        <taxon>Trypanosoma</taxon>
    </lineage>
</organism>